<organism evidence="1 2">
    <name type="scientific">Marinagarivorans cellulosilyticus</name>
    <dbReference type="NCBI Taxonomy" id="2721545"/>
    <lineage>
        <taxon>Bacteria</taxon>
        <taxon>Pseudomonadati</taxon>
        <taxon>Pseudomonadota</taxon>
        <taxon>Gammaproteobacteria</taxon>
        <taxon>Cellvibrionales</taxon>
        <taxon>Cellvibrionaceae</taxon>
        <taxon>Marinagarivorans</taxon>
    </lineage>
</organism>
<dbReference type="InterPro" id="IPR036097">
    <property type="entry name" value="HisK_dim/P_sf"/>
</dbReference>
<dbReference type="KEGG" id="marq:MARGE09_P1426"/>
<dbReference type="GO" id="GO:0000155">
    <property type="term" value="F:phosphorelay sensor kinase activity"/>
    <property type="evidence" value="ECO:0007669"/>
    <property type="project" value="InterPro"/>
</dbReference>
<reference evidence="1 2" key="1">
    <citation type="journal article" date="2022" name="IScience">
        <title>An ultrasensitive nanofiber-based assay for enzymatic hydrolysis and deep-sea microbial degradation of cellulose.</title>
        <authorList>
            <person name="Tsudome M."/>
            <person name="Tachioka M."/>
            <person name="Miyazaki M."/>
            <person name="Uchimura K."/>
            <person name="Tsuda M."/>
            <person name="Takaki Y."/>
            <person name="Deguchi S."/>
        </authorList>
    </citation>
    <scope>NUCLEOTIDE SEQUENCE [LARGE SCALE GENOMIC DNA]</scope>
    <source>
        <strain evidence="1 2">GE09</strain>
    </source>
</reference>
<name>A0AAN1WGK5_9GAMM</name>
<protein>
    <recommendedName>
        <fullName evidence="3">Histidine kinase</fullName>
    </recommendedName>
</protein>
<dbReference type="Proteomes" id="UP001320119">
    <property type="component" value="Chromosome"/>
</dbReference>
<accession>A0AAN1WGK5</accession>
<dbReference type="AlphaFoldDB" id="A0AAN1WGK5"/>
<dbReference type="EMBL" id="AP023086">
    <property type="protein sequence ID" value="BCD97225.1"/>
    <property type="molecule type" value="Genomic_DNA"/>
</dbReference>
<dbReference type="SUPFAM" id="SSF47384">
    <property type="entry name" value="Homodimeric domain of signal transducing histidine kinase"/>
    <property type="match status" value="1"/>
</dbReference>
<gene>
    <name evidence="1" type="ORF">MARGE09_P1426</name>
</gene>
<sequence length="71" mass="7932">MKDQETMSTLVHNARNPLNRISMQAELAKMMVTQGLPTEKIIVALDKVLQGCQDCSAQLEEISNHVKQPPE</sequence>
<keyword evidence="2" id="KW-1185">Reference proteome</keyword>
<evidence type="ECO:0000313" key="2">
    <source>
        <dbReference type="Proteomes" id="UP001320119"/>
    </source>
</evidence>
<dbReference type="RefSeq" id="WP_236986699.1">
    <property type="nucleotide sequence ID" value="NZ_AP023086.1"/>
</dbReference>
<evidence type="ECO:0000313" key="1">
    <source>
        <dbReference type="EMBL" id="BCD97225.1"/>
    </source>
</evidence>
<evidence type="ECO:0008006" key="3">
    <source>
        <dbReference type="Google" id="ProtNLM"/>
    </source>
</evidence>
<proteinExistence type="predicted"/>